<name>A0AAQ1MD34_9FIRM</name>
<dbReference type="Gene3D" id="3.40.309.10">
    <property type="entry name" value="Aldehyde Dehydrogenase, Chain A, domain 2"/>
    <property type="match status" value="1"/>
</dbReference>
<organism evidence="9 10">
    <name type="scientific">Bittarella massiliensis</name>
    <name type="common">ex Durand et al. 2017</name>
    <dbReference type="NCBI Taxonomy" id="1720313"/>
    <lineage>
        <taxon>Bacteria</taxon>
        <taxon>Bacillati</taxon>
        <taxon>Bacillota</taxon>
        <taxon>Clostridia</taxon>
        <taxon>Eubacteriales</taxon>
        <taxon>Oscillospiraceae</taxon>
        <taxon>Bittarella (ex Durand et al. 2017)</taxon>
    </lineage>
</organism>
<evidence type="ECO:0000256" key="4">
    <source>
        <dbReference type="PIRSR" id="PIRSR036492-1"/>
    </source>
</evidence>
<keyword evidence="2 3" id="KW-0560">Oxidoreductase</keyword>
<dbReference type="GO" id="GO:0006081">
    <property type="term" value="P:aldehyde metabolic process"/>
    <property type="evidence" value="ECO:0007669"/>
    <property type="project" value="InterPro"/>
</dbReference>
<dbReference type="InterPro" id="IPR016163">
    <property type="entry name" value="Ald_DH_C"/>
</dbReference>
<dbReference type="Proteomes" id="UP000474718">
    <property type="component" value="Unassembled WGS sequence"/>
</dbReference>
<dbReference type="Gene3D" id="3.40.605.10">
    <property type="entry name" value="Aldehyde Dehydrogenase, Chain A, domain 1"/>
    <property type="match status" value="1"/>
</dbReference>
<reference evidence="9" key="2">
    <citation type="submission" date="2016-11" db="EMBL/GenBank/DDBJ databases">
        <authorList>
            <person name="Varghese N."/>
            <person name="Submissions S."/>
        </authorList>
    </citation>
    <scope>NUCLEOTIDE SEQUENCE</scope>
    <source>
        <strain evidence="9">DSM 4029</strain>
    </source>
</reference>
<dbReference type="PANTHER" id="PTHR43570">
    <property type="entry name" value="ALDEHYDE DEHYDROGENASE"/>
    <property type="match status" value="1"/>
</dbReference>
<dbReference type="InterPro" id="IPR015590">
    <property type="entry name" value="Aldehyde_DH_dom"/>
</dbReference>
<protein>
    <recommendedName>
        <fullName evidence="3">Aldehyde dehydrogenase</fullName>
    </recommendedName>
</protein>
<dbReference type="PROSITE" id="PS00070">
    <property type="entry name" value="ALDEHYDE_DEHYDR_CYS"/>
    <property type="match status" value="1"/>
</dbReference>
<dbReference type="InterPro" id="IPR016162">
    <property type="entry name" value="Ald_DH_N"/>
</dbReference>
<dbReference type="InterPro" id="IPR029510">
    <property type="entry name" value="Ald_DH_CS_GLU"/>
</dbReference>
<dbReference type="PIRSF" id="PIRSF036492">
    <property type="entry name" value="ALDH"/>
    <property type="match status" value="1"/>
</dbReference>
<reference evidence="10" key="1">
    <citation type="submission" date="2016-11" db="EMBL/GenBank/DDBJ databases">
        <authorList>
            <person name="Jaros S."/>
            <person name="Januszkiewicz K."/>
            <person name="Wedrychowicz H."/>
        </authorList>
    </citation>
    <scope>NUCLEOTIDE SEQUENCE [LARGE SCALE GENOMIC DNA]</scope>
    <source>
        <strain evidence="10">DSM 4029</strain>
    </source>
</reference>
<evidence type="ECO:0000313" key="9">
    <source>
        <dbReference type="EMBL" id="SHG07646.1"/>
    </source>
</evidence>
<dbReference type="Pfam" id="PF00171">
    <property type="entry name" value="Aldedh"/>
    <property type="match status" value="1"/>
</dbReference>
<dbReference type="PANTHER" id="PTHR43570:SF16">
    <property type="entry name" value="ALDEHYDE DEHYDROGENASE TYPE III, ISOFORM Q"/>
    <property type="match status" value="1"/>
</dbReference>
<proteinExistence type="inferred from homology"/>
<accession>A0AAQ1MD34</accession>
<evidence type="ECO:0000256" key="1">
    <source>
        <dbReference type="ARBA" id="ARBA00009986"/>
    </source>
</evidence>
<dbReference type="InterPro" id="IPR016161">
    <property type="entry name" value="Ald_DH/histidinol_DH"/>
</dbReference>
<dbReference type="GO" id="GO:0004029">
    <property type="term" value="F:aldehyde dehydrogenase (NAD+) activity"/>
    <property type="evidence" value="ECO:0007669"/>
    <property type="project" value="TreeGrafter"/>
</dbReference>
<dbReference type="EMBL" id="WWVX01000002">
    <property type="protein sequence ID" value="MZL68835.1"/>
    <property type="molecule type" value="Genomic_DNA"/>
</dbReference>
<dbReference type="RefSeq" id="WP_021660996.1">
    <property type="nucleotide sequence ID" value="NZ_FQVY01000002.1"/>
</dbReference>
<evidence type="ECO:0000313" key="8">
    <source>
        <dbReference type="EMBL" id="MZL68835.1"/>
    </source>
</evidence>
<evidence type="ECO:0000256" key="3">
    <source>
        <dbReference type="PIRNR" id="PIRNR036492"/>
    </source>
</evidence>
<dbReference type="AlphaFoldDB" id="A0AAQ1MD34"/>
<dbReference type="PROSITE" id="PS00687">
    <property type="entry name" value="ALDEHYDE_DEHYDR_GLU"/>
    <property type="match status" value="1"/>
</dbReference>
<dbReference type="FunFam" id="3.40.605.10:FF:000004">
    <property type="entry name" value="Aldehyde dehydrogenase"/>
    <property type="match status" value="1"/>
</dbReference>
<dbReference type="GO" id="GO:0005737">
    <property type="term" value="C:cytoplasm"/>
    <property type="evidence" value="ECO:0007669"/>
    <property type="project" value="TreeGrafter"/>
</dbReference>
<reference evidence="8 11" key="3">
    <citation type="journal article" date="2019" name="Nat. Med.">
        <title>A library of human gut bacterial isolates paired with longitudinal multiomics data enables mechanistic microbiome research.</title>
        <authorList>
            <person name="Poyet M."/>
            <person name="Groussin M."/>
            <person name="Gibbons S.M."/>
            <person name="Avila-Pacheco J."/>
            <person name="Jiang X."/>
            <person name="Kearney S.M."/>
            <person name="Perrotta A.R."/>
            <person name="Berdy B."/>
            <person name="Zhao S."/>
            <person name="Lieberman T.D."/>
            <person name="Swanson P.K."/>
            <person name="Smith M."/>
            <person name="Roesemann S."/>
            <person name="Alexander J.E."/>
            <person name="Rich S.A."/>
            <person name="Livny J."/>
            <person name="Vlamakis H."/>
            <person name="Clish C."/>
            <person name="Bullock K."/>
            <person name="Deik A."/>
            <person name="Scott J."/>
            <person name="Pierce K.A."/>
            <person name="Xavier R.J."/>
            <person name="Alm E.J."/>
        </authorList>
    </citation>
    <scope>NUCLEOTIDE SEQUENCE [LARGE SCALE GENOMIC DNA]</scope>
    <source>
        <strain evidence="8 11">BIOML-A2</strain>
    </source>
</reference>
<feature type="active site" evidence="4">
    <location>
        <position position="244"/>
    </location>
</feature>
<dbReference type="Proteomes" id="UP000184089">
    <property type="component" value="Unassembled WGS sequence"/>
</dbReference>
<dbReference type="SUPFAM" id="SSF53720">
    <property type="entry name" value="ALDH-like"/>
    <property type="match status" value="1"/>
</dbReference>
<gene>
    <name evidence="8" type="ORF">GT747_03470</name>
    <name evidence="9" type="ORF">SAMN05444424_1380</name>
</gene>
<feature type="active site" evidence="4 5">
    <location>
        <position position="210"/>
    </location>
</feature>
<evidence type="ECO:0000256" key="6">
    <source>
        <dbReference type="RuleBase" id="RU003345"/>
    </source>
</evidence>
<evidence type="ECO:0000256" key="2">
    <source>
        <dbReference type="ARBA" id="ARBA00023002"/>
    </source>
</evidence>
<comment type="caution">
    <text evidence="9">The sequence shown here is derived from an EMBL/GenBank/DDBJ whole genome shotgun (WGS) entry which is preliminary data.</text>
</comment>
<feature type="domain" description="Aldehyde dehydrogenase" evidence="7">
    <location>
        <begin position="10"/>
        <end position="424"/>
    </location>
</feature>
<comment type="similarity">
    <text evidence="1 3 6">Belongs to the aldehyde dehydrogenase family.</text>
</comment>
<dbReference type="EMBL" id="FQVY01000002">
    <property type="protein sequence ID" value="SHG07646.1"/>
    <property type="molecule type" value="Genomic_DNA"/>
</dbReference>
<dbReference type="InterPro" id="IPR012394">
    <property type="entry name" value="Aldehyde_DH_NAD(P)"/>
</dbReference>
<evidence type="ECO:0000313" key="10">
    <source>
        <dbReference type="Proteomes" id="UP000184089"/>
    </source>
</evidence>
<dbReference type="InterPro" id="IPR016160">
    <property type="entry name" value="Ald_DH_CS_CYS"/>
</dbReference>
<evidence type="ECO:0000256" key="5">
    <source>
        <dbReference type="PROSITE-ProRule" id="PRU10007"/>
    </source>
</evidence>
<evidence type="ECO:0000259" key="7">
    <source>
        <dbReference type="Pfam" id="PF00171"/>
    </source>
</evidence>
<evidence type="ECO:0000313" key="11">
    <source>
        <dbReference type="Proteomes" id="UP000474718"/>
    </source>
</evidence>
<keyword evidence="11" id="KW-1185">Reference proteome</keyword>
<sequence length="453" mass="49357">MNHLEKRLDRQRAYFDSGATRPLPRREAALRRLLQALEQSEGDLLAALERDLGKHPFEGYETEVGLVRQHLRYTLSHLRRWAGPKLAAVSPLHFPAGAFIRPEPRGLVLIIAPWNYPVQLCLIPLIDAIAAGNCAVLKPSEGAPATAQALCRLLRLALPEGWVSCIPGGVETTQALLAERFDYIFFTGGQRVGKIVMRAAAEHLTPVTLELGGKSPCIVAPSADIPLAARRILWGKLLNAGQTCVAPDYLLVHRSVKEALVAELRRQLALLCPDFAHNGDYPRLASARAFDRLAGLLIGRTPLVGGGVCREELKIEPTVVEAEPGDPLLREELFGPLLPLVTFDRLGDAIRLVRAGEKPLALYLFTRSAGTVRRVCEQLSFGGGCVNDTVVQMAGNALPFGGVGASGMGRYHGPHGFLAMSHQKPVVLRGSLDLPVRYPPYGEKLDLLKLLLR</sequence>